<evidence type="ECO:0008006" key="4">
    <source>
        <dbReference type="Google" id="ProtNLM"/>
    </source>
</evidence>
<evidence type="ECO:0000313" key="2">
    <source>
        <dbReference type="EMBL" id="MCQ6956547.1"/>
    </source>
</evidence>
<dbReference type="Proteomes" id="UP001204376">
    <property type="component" value="Unassembled WGS sequence"/>
</dbReference>
<organism evidence="2 3">
    <name type="scientific">Mucilaginibacter aquariorum</name>
    <dbReference type="NCBI Taxonomy" id="2967225"/>
    <lineage>
        <taxon>Bacteria</taxon>
        <taxon>Pseudomonadati</taxon>
        <taxon>Bacteroidota</taxon>
        <taxon>Sphingobacteriia</taxon>
        <taxon>Sphingobacteriales</taxon>
        <taxon>Sphingobacteriaceae</taxon>
        <taxon>Mucilaginibacter</taxon>
    </lineage>
</organism>
<sequence length="379" mass="42865">MADIFLNSYFKLPTPFLFGVPLILFFAVKKFYTVEFGWETFFFIAANLLYYAIGQDDYKPAIVNCITFIVCMLYFKSFIGDNNARFKIAVFLFFILLGISVCIMLADHLFPQRVDSLRSTLLGSPVTQSPTGISTTIFTFGYQLAAFTSFTIVAAFLWKRSMFLPVVALFACLIAAWYGMQRSALIAFGLSVIGFTLFYYKERAIPILGATLVGCLLFFLLVLKPYASTSDNILDKTNRNTENGENRSELFFENLKIYADYPFGLVFYGKQWKDAITGSYVFSSGITSHNAYLMFFTYLGPFVGIALLLGLYYPAFKAFKFAAFNIRKPQHKLFVALCFSLLAISINSLFHNAWLVNANGPTVFLYAAILHKYDLNTDV</sequence>
<keyword evidence="1" id="KW-1133">Transmembrane helix</keyword>
<accession>A0ABT1SW97</accession>
<feature type="transmembrane region" description="Helical" evidence="1">
    <location>
        <begin position="88"/>
        <end position="110"/>
    </location>
</feature>
<keyword evidence="1" id="KW-0812">Transmembrane</keyword>
<feature type="transmembrane region" description="Helical" evidence="1">
    <location>
        <begin position="59"/>
        <end position="76"/>
    </location>
</feature>
<feature type="transmembrane region" description="Helical" evidence="1">
    <location>
        <begin position="184"/>
        <end position="200"/>
    </location>
</feature>
<dbReference type="EMBL" id="JANHOH010000001">
    <property type="protein sequence ID" value="MCQ6956547.1"/>
    <property type="molecule type" value="Genomic_DNA"/>
</dbReference>
<evidence type="ECO:0000313" key="3">
    <source>
        <dbReference type="Proteomes" id="UP001204376"/>
    </source>
</evidence>
<feature type="transmembrane region" description="Helical" evidence="1">
    <location>
        <begin position="333"/>
        <end position="354"/>
    </location>
</feature>
<comment type="caution">
    <text evidence="2">The sequence shown here is derived from an EMBL/GenBank/DDBJ whole genome shotgun (WGS) entry which is preliminary data.</text>
</comment>
<feature type="transmembrane region" description="Helical" evidence="1">
    <location>
        <begin position="130"/>
        <end position="155"/>
    </location>
</feature>
<gene>
    <name evidence="2" type="ORF">NPE20_01195</name>
</gene>
<proteinExistence type="predicted"/>
<feature type="transmembrane region" description="Helical" evidence="1">
    <location>
        <begin position="36"/>
        <end position="53"/>
    </location>
</feature>
<keyword evidence="1" id="KW-0472">Membrane</keyword>
<dbReference type="RefSeq" id="WP_256536763.1">
    <property type="nucleotide sequence ID" value="NZ_JANHOH010000001.1"/>
</dbReference>
<feature type="transmembrane region" description="Helical" evidence="1">
    <location>
        <begin position="12"/>
        <end position="29"/>
    </location>
</feature>
<protein>
    <recommendedName>
        <fullName evidence="4">O-antigen ligase domain-containing protein</fullName>
    </recommendedName>
</protein>
<feature type="transmembrane region" description="Helical" evidence="1">
    <location>
        <begin position="207"/>
        <end position="227"/>
    </location>
</feature>
<feature type="transmembrane region" description="Helical" evidence="1">
    <location>
        <begin position="162"/>
        <end position="178"/>
    </location>
</feature>
<keyword evidence="3" id="KW-1185">Reference proteome</keyword>
<name>A0ABT1SW97_9SPHI</name>
<feature type="transmembrane region" description="Helical" evidence="1">
    <location>
        <begin position="291"/>
        <end position="313"/>
    </location>
</feature>
<evidence type="ECO:0000256" key="1">
    <source>
        <dbReference type="SAM" id="Phobius"/>
    </source>
</evidence>
<reference evidence="2 3" key="1">
    <citation type="submission" date="2022-07" db="EMBL/GenBank/DDBJ databases">
        <title>Mucilaginibacter sp. JC4.</title>
        <authorList>
            <person name="Le V."/>
            <person name="Ko S.-R."/>
            <person name="Ahn C.-Y."/>
            <person name="Oh H.-M."/>
        </authorList>
    </citation>
    <scope>NUCLEOTIDE SEQUENCE [LARGE SCALE GENOMIC DNA]</scope>
    <source>
        <strain evidence="2 3">JC4</strain>
    </source>
</reference>